<keyword evidence="2" id="KW-0964">Secreted</keyword>
<dbReference type="Gene3D" id="1.20.50.70">
    <property type="match status" value="1"/>
</dbReference>
<sequence length="1941" mass="217120">MKAYKNQSFHEAGNDDDAEVKGERKGVNKYYPPDFDPAKHGSINGYWKTHPLRERARKLSQGILIIRFEMPYNIWCDGCKNHIGMGVRYNAEKKKVGNYYTTPIYRFRMKCHLCVNYIEMQTDPATCDYVIVSGAQRKEERWDMAENEQILTTEHSEKEKLETDAMYKLDHGGKDKEKLRAAIPSLTELQEHQSGWKDDFQLNSALRRKFRTEKKVIAEEEEKDNAVRMRTGLSIPLLPEKEEDKKLASLLTYQSPDSYDDRQQTKRQQISSRSWFSSPSSAAGGAAGSLLQKLGQQGRGAAVAKALSSTTPSSHILVRRKSESSKTESTNVMSSSSSPDTNTAAVDTNPTDSPSPLTNNVNSNTDTNTHSCPTEMDKGSPSEEDKGFDLCAGKSLVADYSDSDSGSEIDPNVLQPDGKKKYVKLVARFSKFHRAERILPVSFRSGYIFIQTDKPVYNPGDTVRCRAFVSDTEFRAAERTISLEIQCDYTSWDNALRYLYGEPVKGVAYVLFGIEINGEKKRLTSMKQLHDLNGGNVILTMEEIKKAYPDTNSLLGSSVYVKASVMTSSGSDLVEAEKSGIKIVVSPYMLSIKDAPKYFKPNLPLTLTITVSDHDGSPARNIPVKISFLKSPITEHSGTFNAYISIPAKTGSQTLKVETADPSLKPEQQAVQEMRVEPYAAFNAYWNYLHISVVSSRVVVGDTLNIQAHIKFNPSVWKKIVEKLMYAVLNKGNIIHAGRISVTHLDVINIPLLVTSEMLPAFRFVAYYIVPWEQPAEVVADSVFVDVEDRCVGSLSVGPVEGEKLNSYSPGSSITFEVKGDPGAKVSLVAVDNAIFLLSKKRLTQKKVWEVVGQGDMGCTAGGGRNNMGVFSDAGLMFYSSTGGSTDYKKEKVYSDEFLQRCCVDGMREIPMPYSCYRRSLYITEDWSCVLAFLRCCAEYRGEEISVVTRPPTTTPPPTTKLISYPRYGNQYPSKTLVLPSFYGPSIRVEGVLTPEKPVREDSHAKNMGEEEEDVEEFDEDDLADLEDIYVRNKFFESWLWTDIRLPSVPKSDGLAVSPVNTVLPDSITQWGFLAVSASPQTGFCVAEPYNVRSWKPFFIDLRLPHSVSRNEHVEIKAVVHNYRNSKLEVMVILDKTEDMCSVAFRGQHRQQVSVPASSSKLISYTIIPLKTGELPLQVTAVTASFLGQDAVRKKLRVVVEGIQTIKVRSFVLNPTEKGRAGRQLIEVEKLQLDAIVPKSLPETFVNVRGNLLADSIDNSIKEDSLAALIRMPGGCVEQNLARITLPLIATHYLDRSRNWDAVGINRRAEAIQYIQKGYENQLNYRKKDDSYPPYAKEGTSTWITAYVVKVFSMAKSFISINDKHLCGPLVYLLKNKQRPDGSFQEDNPVYDTSMTGGLHGSESRVSLTAFVLIALEEAQKVVTCQEPDLDIQGKSKKAMVYLKEHFPRLTRPYTAAIACYILAVSINGCMTSMLLNLASPDRSHWPDSSNHFFTLEATGYALLALISGGHMEEAAAPFRWLNEKRGIGGGYGSTQSTMVVLQALSEYLVKRPPLDDLNLLVQLSVPGRSDVRWTFNPKVAYVARSQRVPLDQKFTVEASGKGKGVLEVLNAHIYIKVVTVYHQLPDVYENSTCNGFQLDVSIAETNETPPPDVEKSYRLNINVRALEENQVRMAILDIGLPTGFEPENSDLELLTNSVDRYISNFQVVDNLSDRASLIIHLFKVSNSQTDVISFRLHQKFKVGLLQPSTVTVYQYYNKDKRCSRFYSPPEDKQQLNQICKDDVCRCSQGDCCVPKEDSSSFSTEQRKAAVCNGLHHAYRVKLLSISQSHYDQYEMKIVQVIKEGTEEGLNENERRMFLSHASCRTGLGLKEGQDYLISGPITDVWHAGSTSNKYVYTLGKDTWVERWPTESECGAGSTLQMKCDKLKSFAKELTESGCQT</sequence>
<dbReference type="Proteomes" id="UP000290572">
    <property type="component" value="Unassembled WGS sequence"/>
</dbReference>
<dbReference type="Gene3D" id="1.50.10.20">
    <property type="match status" value="1"/>
</dbReference>
<evidence type="ECO:0000259" key="6">
    <source>
        <dbReference type="PROSITE" id="PS50189"/>
    </source>
</evidence>
<dbReference type="Gene3D" id="2.60.40.1940">
    <property type="match status" value="1"/>
</dbReference>
<evidence type="ECO:0000313" key="7">
    <source>
        <dbReference type="EMBL" id="RXN22524.1"/>
    </source>
</evidence>
<dbReference type="GO" id="GO:0000398">
    <property type="term" value="P:mRNA splicing, via spliceosome"/>
    <property type="evidence" value="ECO:0007669"/>
    <property type="project" value="InterPro"/>
</dbReference>
<dbReference type="SMART" id="SM00104">
    <property type="entry name" value="ANATO"/>
    <property type="match status" value="1"/>
</dbReference>
<feature type="compositionally biased region" description="Low complexity" evidence="4">
    <location>
        <begin position="327"/>
        <end position="343"/>
    </location>
</feature>
<feature type="region of interest" description="Disordered" evidence="4">
    <location>
        <begin position="254"/>
        <end position="287"/>
    </location>
</feature>
<dbReference type="InterPro" id="IPR011625">
    <property type="entry name" value="A2M_N_BRD"/>
</dbReference>
<dbReference type="SMART" id="SM00643">
    <property type="entry name" value="C345C"/>
    <property type="match status" value="1"/>
</dbReference>
<evidence type="ECO:0000256" key="2">
    <source>
        <dbReference type="ARBA" id="ARBA00022525"/>
    </source>
</evidence>
<dbReference type="SMART" id="SM01359">
    <property type="entry name" value="A2M_N_2"/>
    <property type="match status" value="1"/>
</dbReference>
<dbReference type="InterPro" id="IPR050473">
    <property type="entry name" value="A2M/Complement_sys"/>
</dbReference>
<dbReference type="InterPro" id="IPR047565">
    <property type="entry name" value="Alpha-macroglob_thiol-ester_cl"/>
</dbReference>
<feature type="compositionally biased region" description="Basic and acidic residues" evidence="4">
    <location>
        <begin position="375"/>
        <end position="386"/>
    </location>
</feature>
<dbReference type="Pfam" id="PF01821">
    <property type="entry name" value="ANATO"/>
    <property type="match status" value="1"/>
</dbReference>
<dbReference type="Gene3D" id="2.60.120.1540">
    <property type="match status" value="1"/>
</dbReference>
<feature type="region of interest" description="Disordered" evidence="4">
    <location>
        <begin position="303"/>
        <end position="386"/>
    </location>
</feature>
<dbReference type="Pfam" id="PF21308">
    <property type="entry name" value="C3_CUB2"/>
    <property type="match status" value="1"/>
</dbReference>
<dbReference type="InterPro" id="IPR018933">
    <property type="entry name" value="Netrin_module_non-TIMP"/>
</dbReference>
<feature type="compositionally biased region" description="Low complexity" evidence="4">
    <location>
        <begin position="358"/>
        <end position="369"/>
    </location>
</feature>
<dbReference type="InterPro" id="IPR008930">
    <property type="entry name" value="Terpenoid_cyclase/PrenylTrfase"/>
</dbReference>
<feature type="compositionally biased region" description="Polar residues" evidence="4">
    <location>
        <begin position="344"/>
        <end position="357"/>
    </location>
</feature>
<evidence type="ECO:0000256" key="3">
    <source>
        <dbReference type="ARBA" id="ARBA00023157"/>
    </source>
</evidence>
<comment type="subcellular location">
    <subcellularLocation>
        <location evidence="1">Secreted</location>
    </subcellularLocation>
</comment>
<dbReference type="Gene3D" id="6.20.50.160">
    <property type="match status" value="1"/>
</dbReference>
<dbReference type="InterPro" id="IPR040839">
    <property type="entry name" value="MG4"/>
</dbReference>
<keyword evidence="8" id="KW-1185">Reference proteome</keyword>
<name>A0A498MT04_LABRO</name>
<protein>
    <submittedName>
        <fullName evidence="7">Complement C3-like protein</fullName>
    </submittedName>
</protein>
<dbReference type="CDD" id="cd00017">
    <property type="entry name" value="ANATO"/>
    <property type="match status" value="1"/>
</dbReference>
<dbReference type="GO" id="GO:0005615">
    <property type="term" value="C:extracellular space"/>
    <property type="evidence" value="ECO:0007669"/>
    <property type="project" value="InterPro"/>
</dbReference>
<dbReference type="InterPro" id="IPR018081">
    <property type="entry name" value="Anaphylatoxin_comp_syst"/>
</dbReference>
<dbReference type="PROSITE" id="PS01178">
    <property type="entry name" value="ANAPHYLATOXIN_2"/>
    <property type="match status" value="1"/>
</dbReference>
<dbReference type="SMART" id="SM01360">
    <property type="entry name" value="A2M"/>
    <property type="match status" value="1"/>
</dbReference>
<dbReference type="GO" id="GO:0004866">
    <property type="term" value="F:endopeptidase inhibitor activity"/>
    <property type="evidence" value="ECO:0007669"/>
    <property type="project" value="InterPro"/>
</dbReference>
<dbReference type="Gene3D" id="2.40.50.120">
    <property type="match status" value="1"/>
</dbReference>
<evidence type="ECO:0000256" key="1">
    <source>
        <dbReference type="ARBA" id="ARBA00004613"/>
    </source>
</evidence>
<keyword evidence="3" id="KW-1015">Disulfide bond</keyword>
<dbReference type="InterPro" id="IPR009048">
    <property type="entry name" value="A-macroglobulin_rcpt-bd"/>
</dbReference>
<dbReference type="PANTHER" id="PTHR11412:SF167">
    <property type="entry name" value="COMPLEMENT COMPONENT C3B, TANDEM DUPLICATE 1 ISOFORM X1-RELATED"/>
    <property type="match status" value="1"/>
</dbReference>
<organism evidence="7 8">
    <name type="scientific">Labeo rohita</name>
    <name type="common">Indian major carp</name>
    <name type="synonym">Cyprinus rohita</name>
    <dbReference type="NCBI Taxonomy" id="84645"/>
    <lineage>
        <taxon>Eukaryota</taxon>
        <taxon>Metazoa</taxon>
        <taxon>Chordata</taxon>
        <taxon>Craniata</taxon>
        <taxon>Vertebrata</taxon>
        <taxon>Euteleostomi</taxon>
        <taxon>Actinopterygii</taxon>
        <taxon>Neopterygii</taxon>
        <taxon>Teleostei</taxon>
        <taxon>Ostariophysi</taxon>
        <taxon>Cypriniformes</taxon>
        <taxon>Cyprinidae</taxon>
        <taxon>Labeoninae</taxon>
        <taxon>Labeonini</taxon>
        <taxon>Labeo</taxon>
    </lineage>
</organism>
<reference evidence="7 8" key="1">
    <citation type="submission" date="2018-03" db="EMBL/GenBank/DDBJ databases">
        <title>Draft genome sequence of Rohu Carp (Labeo rohita).</title>
        <authorList>
            <person name="Das P."/>
            <person name="Kushwaha B."/>
            <person name="Joshi C.G."/>
            <person name="Kumar D."/>
            <person name="Nagpure N.S."/>
            <person name="Sahoo L."/>
            <person name="Das S.P."/>
            <person name="Bit A."/>
            <person name="Patnaik S."/>
            <person name="Meher P.K."/>
            <person name="Jayasankar P."/>
            <person name="Koringa P.G."/>
            <person name="Patel N.V."/>
            <person name="Hinsu A.T."/>
            <person name="Kumar R."/>
            <person name="Pandey M."/>
            <person name="Agarwal S."/>
            <person name="Srivastava S."/>
            <person name="Singh M."/>
            <person name="Iquebal M.A."/>
            <person name="Jaiswal S."/>
            <person name="Angadi U.B."/>
            <person name="Kumar N."/>
            <person name="Raza M."/>
            <person name="Shah T.M."/>
            <person name="Rai A."/>
            <person name="Jena J.K."/>
        </authorList>
    </citation>
    <scope>NUCLEOTIDE SEQUENCE [LARGE SCALE GENOMIC DNA]</scope>
    <source>
        <strain evidence="7">DASCIFA01</strain>
        <tissue evidence="7">Testis</tissue>
    </source>
</reference>
<dbReference type="Gene3D" id="2.60.40.10">
    <property type="entry name" value="Immunoglobulins"/>
    <property type="match status" value="2"/>
</dbReference>
<dbReference type="Gene3D" id="1.20.91.20">
    <property type="entry name" value="Anaphylotoxins (complement system)"/>
    <property type="match status" value="1"/>
</dbReference>
<dbReference type="Pfam" id="PF01759">
    <property type="entry name" value="NTR"/>
    <property type="match status" value="1"/>
</dbReference>
<dbReference type="SMART" id="SM01419">
    <property type="entry name" value="Thiol-ester_cl"/>
    <property type="match status" value="1"/>
</dbReference>
<accession>A0A498MT04</accession>
<dbReference type="InterPro" id="IPR048848">
    <property type="entry name" value="C3_CUB2"/>
</dbReference>
<dbReference type="InterPro" id="IPR001134">
    <property type="entry name" value="Netrin_domain"/>
</dbReference>
<feature type="compositionally biased region" description="Low complexity" evidence="4">
    <location>
        <begin position="267"/>
        <end position="287"/>
    </location>
</feature>
<dbReference type="InterPro" id="IPR008993">
    <property type="entry name" value="TIMP-like_OB-fold"/>
</dbReference>
<dbReference type="SUPFAM" id="SSF48239">
    <property type="entry name" value="Terpenoid cyclases/Protein prenyltransferases"/>
    <property type="match status" value="1"/>
</dbReference>
<dbReference type="InterPro" id="IPR011626">
    <property type="entry name" value="Alpha-macroglobulin_TED"/>
</dbReference>
<dbReference type="CDD" id="cd02896">
    <property type="entry name" value="complement_C3_C4_C5"/>
    <property type="match status" value="1"/>
</dbReference>
<dbReference type="Pfam" id="PF17789">
    <property type="entry name" value="MG4"/>
    <property type="match status" value="1"/>
</dbReference>
<dbReference type="SUPFAM" id="SSF49410">
    <property type="entry name" value="Alpha-macroglobulin receptor domain"/>
    <property type="match status" value="1"/>
</dbReference>
<dbReference type="InterPro" id="IPR013783">
    <property type="entry name" value="Ig-like_fold"/>
</dbReference>
<dbReference type="STRING" id="84645.A0A498MT04"/>
<dbReference type="Gene3D" id="2.60.40.690">
    <property type="entry name" value="Alpha-macroglobulin, receptor-binding domain"/>
    <property type="match status" value="1"/>
</dbReference>
<dbReference type="SUPFAM" id="SSF50242">
    <property type="entry name" value="TIMP-like"/>
    <property type="match status" value="1"/>
</dbReference>
<dbReference type="Pfam" id="PF04502">
    <property type="entry name" value="Saf4_Yju2"/>
    <property type="match status" value="1"/>
</dbReference>
<evidence type="ECO:0000313" key="8">
    <source>
        <dbReference type="Proteomes" id="UP000290572"/>
    </source>
</evidence>
<proteinExistence type="predicted"/>
<dbReference type="InterPro" id="IPR007590">
    <property type="entry name" value="Saf4/Yju2"/>
</dbReference>
<feature type="domain" description="NTR" evidence="6">
    <location>
        <begin position="1787"/>
        <end position="1939"/>
    </location>
</feature>
<dbReference type="InterPro" id="IPR001599">
    <property type="entry name" value="Macroglobln_a2"/>
</dbReference>
<feature type="domain" description="Anaphylatoxin-like" evidence="5">
    <location>
        <begin position="902"/>
        <end position="937"/>
    </location>
</feature>
<dbReference type="FunFam" id="2.60.40.10:FF:000155">
    <property type="entry name" value="complement C3 isoform X1"/>
    <property type="match status" value="1"/>
</dbReference>
<gene>
    <name evidence="7" type="ORF">ROHU_023432</name>
</gene>
<dbReference type="SUPFAM" id="SSF47686">
    <property type="entry name" value="Anaphylotoxins (complement system)"/>
    <property type="match status" value="1"/>
</dbReference>
<dbReference type="PANTHER" id="PTHR11412">
    <property type="entry name" value="MACROGLOBULIN / COMPLEMENT"/>
    <property type="match status" value="1"/>
</dbReference>
<dbReference type="Gene3D" id="2.20.130.20">
    <property type="match status" value="1"/>
</dbReference>
<evidence type="ECO:0000256" key="4">
    <source>
        <dbReference type="SAM" id="MobiDB-lite"/>
    </source>
</evidence>
<dbReference type="EMBL" id="QBIY01012587">
    <property type="protein sequence ID" value="RXN22524.1"/>
    <property type="molecule type" value="Genomic_DNA"/>
</dbReference>
<dbReference type="Pfam" id="PF07703">
    <property type="entry name" value="A2M_BRD"/>
    <property type="match status" value="1"/>
</dbReference>
<dbReference type="SMART" id="SM01361">
    <property type="entry name" value="A2M_recep"/>
    <property type="match status" value="1"/>
</dbReference>
<dbReference type="Pfam" id="PF07678">
    <property type="entry name" value="TED_complement"/>
    <property type="match status" value="1"/>
</dbReference>
<dbReference type="InterPro" id="IPR000020">
    <property type="entry name" value="Anaphylatoxin/fibulin"/>
</dbReference>
<dbReference type="PROSITE" id="PS50189">
    <property type="entry name" value="NTR"/>
    <property type="match status" value="1"/>
</dbReference>
<dbReference type="InterPro" id="IPR036595">
    <property type="entry name" value="A-macroglobulin_rcpt-bd_sf"/>
</dbReference>
<comment type="caution">
    <text evidence="7">The sequence shown here is derived from an EMBL/GenBank/DDBJ whole genome shotgun (WGS) entry which is preliminary data.</text>
</comment>
<evidence type="ECO:0000259" key="5">
    <source>
        <dbReference type="PROSITE" id="PS01178"/>
    </source>
</evidence>
<dbReference type="Pfam" id="PF00207">
    <property type="entry name" value="A2M"/>
    <property type="match status" value="1"/>
</dbReference>
<dbReference type="Pfam" id="PF07677">
    <property type="entry name" value="A2M_recep"/>
    <property type="match status" value="1"/>
</dbReference>
<feature type="region of interest" description="Disordered" evidence="4">
    <location>
        <begin position="1"/>
        <end position="20"/>
    </location>
</feature>
<dbReference type="Gene3D" id="2.60.40.1930">
    <property type="match status" value="2"/>
</dbReference>